<evidence type="ECO:0000313" key="12">
    <source>
        <dbReference type="Proteomes" id="UP000256970"/>
    </source>
</evidence>
<name>A0A383VNQ4_TETOB</name>
<dbReference type="Gene3D" id="3.80.10.10">
    <property type="entry name" value="Ribonuclease Inhibitor"/>
    <property type="match status" value="2"/>
</dbReference>
<gene>
    <name evidence="11" type="ORF">BQ4739_LOCUS7579</name>
</gene>
<comment type="subcellular location">
    <subcellularLocation>
        <location evidence="2">Cytoplasm</location>
        <location evidence="2">Cytoskeleton</location>
        <location evidence="2">Cilium axoneme</location>
    </subcellularLocation>
    <subcellularLocation>
        <location evidence="1">Membrane</location>
        <topology evidence="1">Single-pass membrane protein</topology>
    </subcellularLocation>
</comment>
<keyword evidence="7" id="KW-1133">Transmembrane helix</keyword>
<keyword evidence="5" id="KW-0732">Signal</keyword>
<evidence type="ECO:0000256" key="7">
    <source>
        <dbReference type="ARBA" id="ARBA00022989"/>
    </source>
</evidence>
<dbReference type="Pfam" id="PF00560">
    <property type="entry name" value="LRR_1"/>
    <property type="match status" value="1"/>
</dbReference>
<evidence type="ECO:0000256" key="9">
    <source>
        <dbReference type="ARBA" id="ARBA00023170"/>
    </source>
</evidence>
<dbReference type="STRING" id="3088.A0A383VNQ4"/>
<keyword evidence="12" id="KW-1185">Reference proteome</keyword>
<dbReference type="InterPro" id="IPR001611">
    <property type="entry name" value="Leu-rich_rpt"/>
</dbReference>
<dbReference type="Proteomes" id="UP000256970">
    <property type="component" value="Unassembled WGS sequence"/>
</dbReference>
<dbReference type="EMBL" id="FNXT01000772">
    <property type="protein sequence ID" value="SZX67157.1"/>
    <property type="molecule type" value="Genomic_DNA"/>
</dbReference>
<dbReference type="PANTHER" id="PTHR27000">
    <property type="entry name" value="LEUCINE-RICH REPEAT RECEPTOR-LIKE PROTEIN KINASE FAMILY PROTEIN-RELATED"/>
    <property type="match status" value="1"/>
</dbReference>
<evidence type="ECO:0000256" key="10">
    <source>
        <dbReference type="ARBA" id="ARBA00023180"/>
    </source>
</evidence>
<evidence type="ECO:0000256" key="8">
    <source>
        <dbReference type="ARBA" id="ARBA00023136"/>
    </source>
</evidence>
<dbReference type="InterPro" id="IPR032675">
    <property type="entry name" value="LRR_dom_sf"/>
</dbReference>
<evidence type="ECO:0000256" key="6">
    <source>
        <dbReference type="ARBA" id="ARBA00022737"/>
    </source>
</evidence>
<evidence type="ECO:0000256" key="2">
    <source>
        <dbReference type="ARBA" id="ARBA00004430"/>
    </source>
</evidence>
<evidence type="ECO:0000256" key="1">
    <source>
        <dbReference type="ARBA" id="ARBA00004167"/>
    </source>
</evidence>
<dbReference type="AlphaFoldDB" id="A0A383VNQ4"/>
<reference evidence="11 12" key="1">
    <citation type="submission" date="2016-10" db="EMBL/GenBank/DDBJ databases">
        <authorList>
            <person name="Cai Z."/>
        </authorList>
    </citation>
    <scope>NUCLEOTIDE SEQUENCE [LARGE SCALE GENOMIC DNA]</scope>
</reference>
<evidence type="ECO:0000256" key="3">
    <source>
        <dbReference type="ARBA" id="ARBA00022614"/>
    </source>
</evidence>
<evidence type="ECO:0000256" key="4">
    <source>
        <dbReference type="ARBA" id="ARBA00022692"/>
    </source>
</evidence>
<organism evidence="11 12">
    <name type="scientific">Tetradesmus obliquus</name>
    <name type="common">Green alga</name>
    <name type="synonym">Acutodesmus obliquus</name>
    <dbReference type="NCBI Taxonomy" id="3088"/>
    <lineage>
        <taxon>Eukaryota</taxon>
        <taxon>Viridiplantae</taxon>
        <taxon>Chlorophyta</taxon>
        <taxon>core chlorophytes</taxon>
        <taxon>Chlorophyceae</taxon>
        <taxon>CS clade</taxon>
        <taxon>Sphaeropleales</taxon>
        <taxon>Scenedesmaceae</taxon>
        <taxon>Tetradesmus</taxon>
    </lineage>
</organism>
<keyword evidence="10" id="KW-0325">Glycoprotein</keyword>
<keyword evidence="6" id="KW-0677">Repeat</keyword>
<keyword evidence="4" id="KW-0812">Transmembrane</keyword>
<dbReference type="Pfam" id="PF13855">
    <property type="entry name" value="LRR_8"/>
    <property type="match status" value="1"/>
</dbReference>
<keyword evidence="3" id="KW-0433">Leucine-rich repeat</keyword>
<protein>
    <recommendedName>
        <fullName evidence="13">Leucine-rich repeat-containing N-terminal plant-type domain-containing protein</fullName>
    </recommendedName>
</protein>
<dbReference type="GO" id="GO:0005930">
    <property type="term" value="C:axoneme"/>
    <property type="evidence" value="ECO:0007669"/>
    <property type="project" value="UniProtKB-SubCell"/>
</dbReference>
<keyword evidence="8" id="KW-0472">Membrane</keyword>
<dbReference type="SUPFAM" id="SSF52058">
    <property type="entry name" value="L domain-like"/>
    <property type="match status" value="2"/>
</dbReference>
<evidence type="ECO:0000313" key="11">
    <source>
        <dbReference type="EMBL" id="SZX67157.1"/>
    </source>
</evidence>
<evidence type="ECO:0008006" key="13">
    <source>
        <dbReference type="Google" id="ProtNLM"/>
    </source>
</evidence>
<keyword evidence="9" id="KW-0675">Receptor</keyword>
<evidence type="ECO:0000256" key="5">
    <source>
        <dbReference type="ARBA" id="ARBA00022729"/>
    </source>
</evidence>
<accession>A0A383VNQ4</accession>
<sequence length="315" mass="33129">MLQTLDLSSNPGLRGSLPELLGGLTSLKSFDISYSGISGSLPPLYAAMTALESFNAVGTEGLECSIPASWVLLNNLRTLNIALSGINGTLPDWTDLSYLRKVSLAVARAADKSAMRSAGVAEQPDQKATAAAAKRAARSMAAAAAGEVAGWSNLVVLRLVRNKLEGTVPASYSTLLNLTVLDLEENGRLTGPLPSLGKLRLLQELNLAGNSFTGFLPPTYNQLTQLKFLDVSYNNITGPLPGEYVSLKALQALSVAANDISGTVPAIWQAFGGITYNLRCLVLHSNPGLNKTFPGTIKNGLQVVSEPSDACVLTD</sequence>
<proteinExistence type="predicted"/>
<dbReference type="GO" id="GO:0016020">
    <property type="term" value="C:membrane"/>
    <property type="evidence" value="ECO:0007669"/>
    <property type="project" value="UniProtKB-SubCell"/>
</dbReference>